<dbReference type="InterPro" id="IPR029068">
    <property type="entry name" value="Glyas_Bleomycin-R_OHBP_Dase"/>
</dbReference>
<dbReference type="EMBL" id="JAAKZW010000400">
    <property type="protein sequence ID" value="NGO81756.1"/>
    <property type="molecule type" value="Genomic_DNA"/>
</dbReference>
<dbReference type="Pfam" id="PF00903">
    <property type="entry name" value="Glyoxalase"/>
    <property type="match status" value="1"/>
</dbReference>
<keyword evidence="3" id="KW-1185">Reference proteome</keyword>
<dbReference type="InterPro" id="IPR037523">
    <property type="entry name" value="VOC_core"/>
</dbReference>
<proteinExistence type="predicted"/>
<organism evidence="2 3">
    <name type="scientific">Streptomyces mesophilus</name>
    <dbReference type="NCBI Taxonomy" id="1775132"/>
    <lineage>
        <taxon>Bacteria</taxon>
        <taxon>Bacillati</taxon>
        <taxon>Actinomycetota</taxon>
        <taxon>Actinomycetes</taxon>
        <taxon>Kitasatosporales</taxon>
        <taxon>Streptomycetaceae</taxon>
        <taxon>Streptomyces</taxon>
    </lineage>
</organism>
<dbReference type="InterPro" id="IPR004360">
    <property type="entry name" value="Glyas_Fos-R_dOase_dom"/>
</dbReference>
<protein>
    <submittedName>
        <fullName evidence="2">Glyoxalase</fullName>
    </submittedName>
</protein>
<name>A0A6G4XVZ8_9ACTN</name>
<reference evidence="2 3" key="1">
    <citation type="submission" date="2020-02" db="EMBL/GenBank/DDBJ databases">
        <title>Whole-genome analyses of novel actinobacteria.</title>
        <authorList>
            <person name="Sahin N."/>
            <person name="Tokatli A."/>
        </authorList>
    </citation>
    <scope>NUCLEOTIDE SEQUENCE [LARGE SCALE GENOMIC DNA]</scope>
    <source>
        <strain evidence="2 3">YC504</strain>
    </source>
</reference>
<dbReference type="PANTHER" id="PTHR36503:SF2">
    <property type="entry name" value="BLR2408 PROTEIN"/>
    <property type="match status" value="1"/>
</dbReference>
<dbReference type="RefSeq" id="WP_165337135.1">
    <property type="nucleotide sequence ID" value="NZ_JAAKZW010000400.1"/>
</dbReference>
<feature type="domain" description="VOC" evidence="1">
    <location>
        <begin position="8"/>
        <end position="132"/>
    </location>
</feature>
<dbReference type="AlphaFoldDB" id="A0A6G4XVZ8"/>
<comment type="caution">
    <text evidence="2">The sequence shown here is derived from an EMBL/GenBank/DDBJ whole genome shotgun (WGS) entry which is preliminary data.</text>
</comment>
<dbReference type="PROSITE" id="PS51819">
    <property type="entry name" value="VOC"/>
    <property type="match status" value="1"/>
</dbReference>
<sequence length="139" mass="15251">MADNAYQQMVFINLATKDIDAAKKFYTELGYTINEQFSDENTASVVISDSIVIMLLAEQKFAEFASKPISDSAVANEALICLSAESRAAVDELCDRALAAGGTHAKDPQDFGQMYGRSFQDPDGHHFEVMWMDPAMVQG</sequence>
<evidence type="ECO:0000259" key="1">
    <source>
        <dbReference type="PROSITE" id="PS51819"/>
    </source>
</evidence>
<dbReference type="PANTHER" id="PTHR36503">
    <property type="entry name" value="BLR2520 PROTEIN"/>
    <property type="match status" value="1"/>
</dbReference>
<dbReference type="Proteomes" id="UP000481109">
    <property type="component" value="Unassembled WGS sequence"/>
</dbReference>
<accession>A0A6G4XVZ8</accession>
<dbReference type="SUPFAM" id="SSF54593">
    <property type="entry name" value="Glyoxalase/Bleomycin resistance protein/Dihydroxybiphenyl dioxygenase"/>
    <property type="match status" value="1"/>
</dbReference>
<evidence type="ECO:0000313" key="3">
    <source>
        <dbReference type="Proteomes" id="UP000481109"/>
    </source>
</evidence>
<gene>
    <name evidence="2" type="ORF">G6045_39840</name>
</gene>
<dbReference type="Gene3D" id="3.10.180.10">
    <property type="entry name" value="2,3-Dihydroxybiphenyl 1,2-Dioxygenase, domain 1"/>
    <property type="match status" value="1"/>
</dbReference>
<evidence type="ECO:0000313" key="2">
    <source>
        <dbReference type="EMBL" id="NGO81756.1"/>
    </source>
</evidence>